<dbReference type="InterPro" id="IPR002931">
    <property type="entry name" value="Transglutaminase-like"/>
</dbReference>
<dbReference type="InterPro" id="IPR038765">
    <property type="entry name" value="Papain-like_cys_pep_sf"/>
</dbReference>
<dbReference type="SMART" id="SM00460">
    <property type="entry name" value="TGc"/>
    <property type="match status" value="1"/>
</dbReference>
<dbReference type="RefSeq" id="WP_283741475.1">
    <property type="nucleotide sequence ID" value="NZ_JASJEV010000009.1"/>
</dbReference>
<feature type="domain" description="Transglutaminase-like" evidence="1">
    <location>
        <begin position="160"/>
        <end position="225"/>
    </location>
</feature>
<dbReference type="Pfam" id="PF01841">
    <property type="entry name" value="Transglut_core"/>
    <property type="match status" value="1"/>
</dbReference>
<dbReference type="PANTHER" id="PTHR33490">
    <property type="entry name" value="BLR5614 PROTEIN-RELATED"/>
    <property type="match status" value="1"/>
</dbReference>
<gene>
    <name evidence="2" type="ORF">QNA08_14665</name>
</gene>
<evidence type="ECO:0000259" key="1">
    <source>
        <dbReference type="SMART" id="SM00460"/>
    </source>
</evidence>
<keyword evidence="3" id="KW-1185">Reference proteome</keyword>
<accession>A0ABT7AJE8</accession>
<proteinExistence type="predicted"/>
<dbReference type="Gene3D" id="3.10.620.30">
    <property type="match status" value="1"/>
</dbReference>
<sequence length="275" mass="29626">MRIRIAHVTAYHYDRPVKAVIQTLRLTPRAHDGQHILAWRVEVDGAARLSPGEDALGNRLHVLSAEGTLDSLGVRVEGEVEMLDTHGVVRGAVERFPETVFLRETPLTAPDEALCAFADAAASRGTRDRLALLHHLLEAIHREMTFDTEPTHAATTAAEAFALRRGVCQDLTHVFLAACRHLGIPARYVSGYFLRGDGVVVQEAGHAWAEAYVPALGWVGFDAANGISPTDAHVRVAIGLDYLGAAPVRGARTGGGAEALSVSLRIEQAAWQTQA</sequence>
<dbReference type="PANTHER" id="PTHR33490:SF6">
    <property type="entry name" value="SLL1049 PROTEIN"/>
    <property type="match status" value="1"/>
</dbReference>
<dbReference type="Proteomes" id="UP001321492">
    <property type="component" value="Unassembled WGS sequence"/>
</dbReference>
<name>A0ABT7AJE8_9HYPH</name>
<dbReference type="Pfam" id="PF08379">
    <property type="entry name" value="Bact_transglu_N"/>
    <property type="match status" value="1"/>
</dbReference>
<dbReference type="EMBL" id="JASJEV010000009">
    <property type="protein sequence ID" value="MDJ1159478.1"/>
    <property type="molecule type" value="Genomic_DNA"/>
</dbReference>
<dbReference type="SUPFAM" id="SSF54001">
    <property type="entry name" value="Cysteine proteinases"/>
    <property type="match status" value="1"/>
</dbReference>
<dbReference type="InterPro" id="IPR013589">
    <property type="entry name" value="Bac_transglu_N"/>
</dbReference>
<protein>
    <submittedName>
        <fullName evidence="2">Transglutaminase family protein</fullName>
    </submittedName>
</protein>
<reference evidence="2 3" key="1">
    <citation type="submission" date="2023-05" db="EMBL/GenBank/DDBJ databases">
        <title>Chelatococcus sp. nov., a moderately thermophilic bacterium isolated from hot spring microbial mat.</title>
        <authorList>
            <person name="Hu C.-J."/>
            <person name="Li W.-J."/>
        </authorList>
    </citation>
    <scope>NUCLEOTIDE SEQUENCE [LARGE SCALE GENOMIC DNA]</scope>
    <source>
        <strain evidence="2 3">SYSU G07232</strain>
    </source>
</reference>
<organism evidence="2 3">
    <name type="scientific">Chelatococcus albus</name>
    <dbReference type="NCBI Taxonomy" id="3047466"/>
    <lineage>
        <taxon>Bacteria</taxon>
        <taxon>Pseudomonadati</taxon>
        <taxon>Pseudomonadota</taxon>
        <taxon>Alphaproteobacteria</taxon>
        <taxon>Hyphomicrobiales</taxon>
        <taxon>Chelatococcaceae</taxon>
        <taxon>Chelatococcus</taxon>
    </lineage>
</organism>
<comment type="caution">
    <text evidence="2">The sequence shown here is derived from an EMBL/GenBank/DDBJ whole genome shotgun (WGS) entry which is preliminary data.</text>
</comment>
<evidence type="ECO:0000313" key="2">
    <source>
        <dbReference type="EMBL" id="MDJ1159478.1"/>
    </source>
</evidence>
<evidence type="ECO:0000313" key="3">
    <source>
        <dbReference type="Proteomes" id="UP001321492"/>
    </source>
</evidence>